<evidence type="ECO:0000256" key="8">
    <source>
        <dbReference type="ARBA" id="ARBA00022801"/>
    </source>
</evidence>
<dbReference type="Gene3D" id="3.40.970.10">
    <property type="entry name" value="Ribonuclease H1, N-terminal domain"/>
    <property type="match status" value="1"/>
</dbReference>
<proteinExistence type="evidence at transcript level"/>
<organism evidence="12">
    <name type="scientific">Ceratitis capitata</name>
    <name type="common">Mediterranean fruit fly</name>
    <name type="synonym">Tephritis capitata</name>
    <dbReference type="NCBI Taxonomy" id="7213"/>
    <lineage>
        <taxon>Eukaryota</taxon>
        <taxon>Metazoa</taxon>
        <taxon>Ecdysozoa</taxon>
        <taxon>Arthropoda</taxon>
        <taxon>Hexapoda</taxon>
        <taxon>Insecta</taxon>
        <taxon>Pterygota</taxon>
        <taxon>Neoptera</taxon>
        <taxon>Endopterygota</taxon>
        <taxon>Diptera</taxon>
        <taxon>Brachycera</taxon>
        <taxon>Muscomorpha</taxon>
        <taxon>Tephritoidea</taxon>
        <taxon>Tephritidae</taxon>
        <taxon>Ceratitis</taxon>
        <taxon>Ceratitis</taxon>
    </lineage>
</organism>
<dbReference type="InterPro" id="IPR009027">
    <property type="entry name" value="Ribosomal_bL9/RNase_H1_N"/>
</dbReference>
<keyword evidence="6 10" id="KW-0479">Metal-binding</keyword>
<keyword evidence="7 10" id="KW-0255">Endonuclease</keyword>
<dbReference type="InterPro" id="IPR011320">
    <property type="entry name" value="RNase_H1_N"/>
</dbReference>
<comment type="catalytic activity">
    <reaction evidence="1 10">
        <text>Endonucleolytic cleavage to 5'-phosphomonoester.</text>
        <dbReference type="EC" id="3.1.26.4"/>
    </reaction>
</comment>
<dbReference type="EMBL" id="GAMC01014344">
    <property type="protein sequence ID" value="JAB92211.1"/>
    <property type="molecule type" value="mRNA"/>
</dbReference>
<protein>
    <recommendedName>
        <fullName evidence="10">Ribonuclease H1</fullName>
        <shortName evidence="10">RNase H1</shortName>
        <ecNumber evidence="10">3.1.26.4</ecNumber>
    </recommendedName>
</protein>
<name>W8BFZ7_CERCA</name>
<dbReference type="InterPro" id="IPR050092">
    <property type="entry name" value="RNase_H"/>
</dbReference>
<dbReference type="Pfam" id="PF01693">
    <property type="entry name" value="Cauli_VI"/>
    <property type="match status" value="1"/>
</dbReference>
<evidence type="ECO:0000256" key="1">
    <source>
        <dbReference type="ARBA" id="ARBA00000077"/>
    </source>
</evidence>
<keyword evidence="8 10" id="KW-0378">Hydrolase</keyword>
<keyword evidence="9 10" id="KW-0460">Magnesium</keyword>
<dbReference type="Pfam" id="PF00075">
    <property type="entry name" value="RNase_H"/>
    <property type="match status" value="1"/>
</dbReference>
<dbReference type="SUPFAM" id="SSF53098">
    <property type="entry name" value="Ribonuclease H-like"/>
    <property type="match status" value="1"/>
</dbReference>
<dbReference type="AlphaFoldDB" id="W8BFZ7"/>
<dbReference type="InterPro" id="IPR017067">
    <property type="entry name" value="RNase_H1_euk"/>
</dbReference>
<dbReference type="PANTHER" id="PTHR10642:SF26">
    <property type="entry name" value="RIBONUCLEASE H1"/>
    <property type="match status" value="1"/>
</dbReference>
<dbReference type="PROSITE" id="PS50879">
    <property type="entry name" value="RNASE_H_1"/>
    <property type="match status" value="1"/>
</dbReference>
<comment type="cofactor">
    <cofactor evidence="2 10">
        <name>Mg(2+)</name>
        <dbReference type="ChEBI" id="CHEBI:18420"/>
    </cofactor>
</comment>
<dbReference type="InterPro" id="IPR037056">
    <property type="entry name" value="RNase_H1_N_sf"/>
</dbReference>
<dbReference type="PANTHER" id="PTHR10642">
    <property type="entry name" value="RIBONUCLEASE H1"/>
    <property type="match status" value="1"/>
</dbReference>
<dbReference type="InterPro" id="IPR012337">
    <property type="entry name" value="RNaseH-like_sf"/>
</dbReference>
<dbReference type="OrthoDB" id="407198at2759"/>
<dbReference type="GO" id="GO:0003676">
    <property type="term" value="F:nucleic acid binding"/>
    <property type="evidence" value="ECO:0007669"/>
    <property type="project" value="UniProtKB-UniRule"/>
</dbReference>
<evidence type="ECO:0000256" key="2">
    <source>
        <dbReference type="ARBA" id="ARBA00001946"/>
    </source>
</evidence>
<evidence type="ECO:0000256" key="6">
    <source>
        <dbReference type="ARBA" id="ARBA00022723"/>
    </source>
</evidence>
<accession>W8BFZ7</accession>
<feature type="domain" description="RNase H type-1" evidence="11">
    <location>
        <begin position="158"/>
        <end position="307"/>
    </location>
</feature>
<dbReference type="FunFam" id="3.40.970.10:FF:000002">
    <property type="entry name" value="Ribonuclease H"/>
    <property type="match status" value="1"/>
</dbReference>
<keyword evidence="5 10" id="KW-0540">Nuclease</keyword>
<dbReference type="SUPFAM" id="SSF55658">
    <property type="entry name" value="L9 N-domain-like"/>
    <property type="match status" value="1"/>
</dbReference>
<dbReference type="Gene3D" id="3.30.420.10">
    <property type="entry name" value="Ribonuclease H-like superfamily/Ribonuclease H"/>
    <property type="match status" value="1"/>
</dbReference>
<reference evidence="12" key="2">
    <citation type="journal article" date="2014" name="BMC Genomics">
        <title>A genomic perspective to assessing quality of mass-reared SIT flies used in Mediterranean fruit fly (Ceratitis capitata) eradication in California.</title>
        <authorList>
            <person name="Calla B."/>
            <person name="Hall B."/>
            <person name="Hou S."/>
            <person name="Geib S.M."/>
        </authorList>
    </citation>
    <scope>NUCLEOTIDE SEQUENCE</scope>
</reference>
<evidence type="ECO:0000256" key="4">
    <source>
        <dbReference type="ARBA" id="ARBA00005300"/>
    </source>
</evidence>
<evidence type="ECO:0000256" key="10">
    <source>
        <dbReference type="PIRNR" id="PIRNR036852"/>
    </source>
</evidence>
<reference evidence="12" key="1">
    <citation type="submission" date="2013-07" db="EMBL/GenBank/DDBJ databases">
        <authorList>
            <person name="Geib S."/>
        </authorList>
    </citation>
    <scope>NUCLEOTIDE SEQUENCE</scope>
</reference>
<dbReference type="EC" id="3.1.26.4" evidence="10"/>
<evidence type="ECO:0000256" key="9">
    <source>
        <dbReference type="ARBA" id="ARBA00022842"/>
    </source>
</evidence>
<evidence type="ECO:0000256" key="7">
    <source>
        <dbReference type="ARBA" id="ARBA00022759"/>
    </source>
</evidence>
<sequence>MPFYAVAKGRKEGVYTTWAECEQQVKKFSGAIFKKFSTLSQATDFLLEKQKANILLGCLKLPADDELRPAIMQEEPDYIPLQPKIPITNDIKEEPVDTVDMLWFEDVNGDKELLTAIGELKEYPDESKMGVKALMQTMNRNSKLQRVKIGTYIFNVSRNDYIDVYIGGHTENVGNWNCVAGYGVYFGKNHPLNIAEAASGRMTRNVGDIEAAIAAIESAIRVDIPKLCLHTSSEFLLNAVAFWMNNWQRNKWRNKEGKVIQNRKQFEKLYKLLHESPIDITWADARKELCSSKCMQGVQKLAEIGTEEYLDQHPSKDDSFSIECSNFFDFF</sequence>
<comment type="function">
    <text evidence="3 10">Endonuclease that specifically degrades the RNA of RNA-DNA hybrids.</text>
</comment>
<evidence type="ECO:0000256" key="3">
    <source>
        <dbReference type="ARBA" id="ARBA00004065"/>
    </source>
</evidence>
<gene>
    <name evidence="12" type="primary">RNH1</name>
</gene>
<dbReference type="GO" id="GO:0043137">
    <property type="term" value="P:DNA replication, removal of RNA primer"/>
    <property type="evidence" value="ECO:0007669"/>
    <property type="project" value="TreeGrafter"/>
</dbReference>
<comment type="similarity">
    <text evidence="4 10">Belongs to the RNase H family.</text>
</comment>
<dbReference type="InterPro" id="IPR002156">
    <property type="entry name" value="RNaseH_domain"/>
</dbReference>
<evidence type="ECO:0000313" key="12">
    <source>
        <dbReference type="EMBL" id="JAB92211.1"/>
    </source>
</evidence>
<dbReference type="GO" id="GO:0004523">
    <property type="term" value="F:RNA-DNA hybrid ribonuclease activity"/>
    <property type="evidence" value="ECO:0007669"/>
    <property type="project" value="UniProtKB-UniRule"/>
</dbReference>
<evidence type="ECO:0000259" key="11">
    <source>
        <dbReference type="PROSITE" id="PS50879"/>
    </source>
</evidence>
<dbReference type="InterPro" id="IPR036397">
    <property type="entry name" value="RNaseH_sf"/>
</dbReference>
<evidence type="ECO:0000256" key="5">
    <source>
        <dbReference type="ARBA" id="ARBA00022722"/>
    </source>
</evidence>
<dbReference type="PIRSF" id="PIRSF036852">
    <property type="entry name" value="Ribonuclease_H1_euk"/>
    <property type="match status" value="1"/>
</dbReference>
<dbReference type="GO" id="GO:0000287">
    <property type="term" value="F:magnesium ion binding"/>
    <property type="evidence" value="ECO:0007669"/>
    <property type="project" value="UniProtKB-UniRule"/>
</dbReference>